<dbReference type="Proteomes" id="UP001064048">
    <property type="component" value="Chromosome 9"/>
</dbReference>
<feature type="non-terminal residue" evidence="1">
    <location>
        <position position="1187"/>
    </location>
</feature>
<keyword evidence="2" id="KW-1185">Reference proteome</keyword>
<proteinExistence type="predicted"/>
<gene>
    <name evidence="1" type="ORF">MSG28_005960</name>
</gene>
<organism evidence="1 2">
    <name type="scientific">Choristoneura fumiferana</name>
    <name type="common">Spruce budworm moth</name>
    <name type="synonym">Archips fumiferana</name>
    <dbReference type="NCBI Taxonomy" id="7141"/>
    <lineage>
        <taxon>Eukaryota</taxon>
        <taxon>Metazoa</taxon>
        <taxon>Ecdysozoa</taxon>
        <taxon>Arthropoda</taxon>
        <taxon>Hexapoda</taxon>
        <taxon>Insecta</taxon>
        <taxon>Pterygota</taxon>
        <taxon>Neoptera</taxon>
        <taxon>Endopterygota</taxon>
        <taxon>Lepidoptera</taxon>
        <taxon>Glossata</taxon>
        <taxon>Ditrysia</taxon>
        <taxon>Tortricoidea</taxon>
        <taxon>Tortricidae</taxon>
        <taxon>Tortricinae</taxon>
        <taxon>Choristoneura</taxon>
    </lineage>
</organism>
<reference evidence="1 2" key="1">
    <citation type="journal article" date="2022" name="Genome Biol. Evol.">
        <title>The Spruce Budworm Genome: Reconstructing the Evolutionary History of Antifreeze Proteins.</title>
        <authorList>
            <person name="Beliveau C."/>
            <person name="Gagne P."/>
            <person name="Picq S."/>
            <person name="Vernygora O."/>
            <person name="Keeling C.I."/>
            <person name="Pinkney K."/>
            <person name="Doucet D."/>
            <person name="Wen F."/>
            <person name="Johnston J.S."/>
            <person name="Maaroufi H."/>
            <person name="Boyle B."/>
            <person name="Laroche J."/>
            <person name="Dewar K."/>
            <person name="Juretic N."/>
            <person name="Blackburn G."/>
            <person name="Nisole A."/>
            <person name="Brunet B."/>
            <person name="Brandao M."/>
            <person name="Lumley L."/>
            <person name="Duan J."/>
            <person name="Quan G."/>
            <person name="Lucarotti C.J."/>
            <person name="Roe A.D."/>
            <person name="Sperling F.A.H."/>
            <person name="Levesque R.C."/>
            <person name="Cusson M."/>
        </authorList>
    </citation>
    <scope>NUCLEOTIDE SEQUENCE [LARGE SCALE GENOMIC DNA]</scope>
    <source>
        <strain evidence="1">Glfc:IPQL:Cfum</strain>
    </source>
</reference>
<evidence type="ECO:0000313" key="1">
    <source>
        <dbReference type="EMBL" id="KAI8442454.1"/>
    </source>
</evidence>
<evidence type="ECO:0000313" key="2">
    <source>
        <dbReference type="Proteomes" id="UP001064048"/>
    </source>
</evidence>
<accession>A0ACC0L245</accession>
<sequence>MLVILGTLLSLVAAATYFVLTHKYNFWKKYGLPSPKPLPLLGNYADFILMRKNLGDTFTEICKQFPNEPIIGTYYGTEPAVIIKDPELLKLVITKDFYYFSSRELREHVHREPATKNVFSAEGDYWRVMRQNLTPVFSSAKMKKMFYLIEKRTEEYQKVLAKEINEKQIHDARSFNTRFTMDCIGSCIFGVDTNAMSSAANENPFRIISDKILDFSPKKLSKVILRSMRFAKMQMLAGLVTLLKDYTVELPATTPRKLTFTPNAFTTQTREQLALKFLPRRNDKPSKYIVTNLGRLRSFIERTGIGSNSPTIMLSVILCGVLGLLAAAYYYLYRKNTVLERKRPAAYRSFTCRWKLLEYITGEQSLGDVCVKICHQFPKEPIIGTVYGTEPAVIVKDPEILKIVFTKDFYYFNSREQAAHTHKELTFRNVFSEAGDRWRVLRQNLTPLFSSSKMKAMFHLIELNTKMYAKLLEEETKVSLVQDIKELNLRYTMDCIGSCIFGLETNVLSDNSETNPFRQIGKSIFDFNFNRRIRLIMRSIWPSIYFAFKMQNYQKNMGIFFENLLEGVFNSRNNQPGARNDFIDYLLTFKSKDYIEGDAMASMKSKELNGSKIQIKVTHDMLAAQSLVFFAAGFETSSTTMTFSLFELAKHQDVQQRVYEELTKYLKKTEGKVTYEVTSELPYMEACVDEALRLYPVLGTLTREVVEDYTLPNGVKLEKGVRVFIPTHYMHKNPDYWPEPLKYDPERFFGDNKHTPYTYFPFGEGMRIPVSTIYKKEWLWKKPKSSARVPIPVAPSRRRDSVASSVGAASVRRLIARQPPKIPKPVVQRFTLLCVASGFCATALLPFTAFAGAEAGAIPLAIMHTVAALVAPFSPLILQKTGTRVVIAVAHVLVCILLTAHTAATPLSVLLPLYGACGFALSPMSLALYASATTLAQAAGDECRRKIVLRRALRALRAAQDLGLVCGSLLLGVALLIWPDDMSPMSQFTPVPTNATVPGWPPPEEYFPDEEYEEQTCGAAGCPDVQSLSGTALTSDGRRALVALWVLLALVALALGMYGATSAPAPPPDARSIIKDPRALLSFPMGLFIGLQQGFIYTSYIKALAAATLSMAAARGRRGALAAGGAAAHASLMLALLRWRAARTDLALPALLCARTQIVALATALAAALAGQTALEMRLRRSEGPRH</sequence>
<comment type="caution">
    <text evidence="1">The sequence shown here is derived from an EMBL/GenBank/DDBJ whole genome shotgun (WGS) entry which is preliminary data.</text>
</comment>
<name>A0ACC0L245_CHOFU</name>
<dbReference type="EMBL" id="CM046109">
    <property type="protein sequence ID" value="KAI8442454.1"/>
    <property type="molecule type" value="Genomic_DNA"/>
</dbReference>
<protein>
    <submittedName>
        <fullName evidence="1">Uncharacterized protein</fullName>
    </submittedName>
</protein>